<name>A0A9D5KDW1_UNCW3</name>
<dbReference type="SMART" id="SM00448">
    <property type="entry name" value="REC"/>
    <property type="match status" value="1"/>
</dbReference>
<dbReference type="InterPro" id="IPR025497">
    <property type="entry name" value="PatA-like_N"/>
</dbReference>
<dbReference type="GO" id="GO:0000160">
    <property type="term" value="P:phosphorelay signal transduction system"/>
    <property type="evidence" value="ECO:0007669"/>
    <property type="project" value="InterPro"/>
</dbReference>
<feature type="domain" description="Response regulatory" evidence="3">
    <location>
        <begin position="34"/>
        <end position="148"/>
    </location>
</feature>
<proteinExistence type="predicted"/>
<dbReference type="InterPro" id="IPR011006">
    <property type="entry name" value="CheY-like_superfamily"/>
</dbReference>
<dbReference type="InterPro" id="IPR050595">
    <property type="entry name" value="Bact_response_regulator"/>
</dbReference>
<evidence type="ECO:0000313" key="4">
    <source>
        <dbReference type="EMBL" id="MBD3365706.1"/>
    </source>
</evidence>
<organism evidence="4 5">
    <name type="scientific">candidate division WOR-3 bacterium</name>
    <dbReference type="NCBI Taxonomy" id="2052148"/>
    <lineage>
        <taxon>Bacteria</taxon>
        <taxon>Bacteria division WOR-3</taxon>
    </lineage>
</organism>
<accession>A0A9D5KDW1</accession>
<feature type="modified residue" description="4-aspartylphosphate" evidence="2">
    <location>
        <position position="83"/>
    </location>
</feature>
<evidence type="ECO:0000256" key="1">
    <source>
        <dbReference type="ARBA" id="ARBA00022553"/>
    </source>
</evidence>
<dbReference type="AlphaFoldDB" id="A0A9D5KDW1"/>
<evidence type="ECO:0000256" key="2">
    <source>
        <dbReference type="PROSITE-ProRule" id="PRU00169"/>
    </source>
</evidence>
<evidence type="ECO:0000259" key="3">
    <source>
        <dbReference type="PROSITE" id="PS50110"/>
    </source>
</evidence>
<dbReference type="InterPro" id="IPR001789">
    <property type="entry name" value="Sig_transdc_resp-reg_receiver"/>
</dbReference>
<dbReference type="Gene3D" id="3.40.50.2300">
    <property type="match status" value="1"/>
</dbReference>
<dbReference type="PANTHER" id="PTHR44591:SF3">
    <property type="entry name" value="RESPONSE REGULATORY DOMAIN-CONTAINING PROTEIN"/>
    <property type="match status" value="1"/>
</dbReference>
<dbReference type="Pfam" id="PF14332">
    <property type="entry name" value="DUF4388"/>
    <property type="match status" value="1"/>
</dbReference>
<gene>
    <name evidence="4" type="ORF">GF359_10880</name>
</gene>
<dbReference type="CDD" id="cd00156">
    <property type="entry name" value="REC"/>
    <property type="match status" value="1"/>
</dbReference>
<dbReference type="Pfam" id="PF00072">
    <property type="entry name" value="Response_reg"/>
    <property type="match status" value="1"/>
</dbReference>
<keyword evidence="1 2" id="KW-0597">Phosphoprotein</keyword>
<sequence>MMKTTRVTSETIGTTLSLNERKKDTEQGRICPKRILCVDDDRNFLELVSEVLHLGGYEVKIATSAKYAIQELMKDKFDLVVTDLCMPGTDGIQFIRELREFKPSQRVIVITGFPSQRTQWETLRLGTINYIAKPFSPKSFLKKVNQALVEPTIHLIGFVELTCEELIQLYSLGQKSIVLKIRSNGSTGVIYFKKGKPVHAEAGNLIGEDAFFEILTWKTGIFSIEAFKEVKRTIGDCTDALLIEGARRQDECTRCGKECLAKASA</sequence>
<comment type="caution">
    <text evidence="4">The sequence shown here is derived from an EMBL/GenBank/DDBJ whole genome shotgun (WGS) entry which is preliminary data.</text>
</comment>
<dbReference type="Proteomes" id="UP000630660">
    <property type="component" value="Unassembled WGS sequence"/>
</dbReference>
<dbReference type="PROSITE" id="PS50110">
    <property type="entry name" value="RESPONSE_REGULATORY"/>
    <property type="match status" value="1"/>
</dbReference>
<dbReference type="SUPFAM" id="SSF52172">
    <property type="entry name" value="CheY-like"/>
    <property type="match status" value="1"/>
</dbReference>
<reference evidence="4" key="1">
    <citation type="submission" date="2019-11" db="EMBL/GenBank/DDBJ databases">
        <title>Microbial mats filling the niche in hypersaline microbial mats.</title>
        <authorList>
            <person name="Wong H.L."/>
            <person name="Macleod F.I."/>
            <person name="White R.A. III"/>
            <person name="Burns B.P."/>
        </authorList>
    </citation>
    <scope>NUCLEOTIDE SEQUENCE</scope>
    <source>
        <strain evidence="4">Bin_327</strain>
    </source>
</reference>
<protein>
    <submittedName>
        <fullName evidence="4">Response regulator</fullName>
    </submittedName>
</protein>
<evidence type="ECO:0000313" key="5">
    <source>
        <dbReference type="Proteomes" id="UP000630660"/>
    </source>
</evidence>
<dbReference type="PANTHER" id="PTHR44591">
    <property type="entry name" value="STRESS RESPONSE REGULATOR PROTEIN 1"/>
    <property type="match status" value="1"/>
</dbReference>
<dbReference type="EMBL" id="WJKJ01000362">
    <property type="protein sequence ID" value="MBD3365706.1"/>
    <property type="molecule type" value="Genomic_DNA"/>
</dbReference>